<name>A0ABU3T8B8_9MICO</name>
<dbReference type="SUPFAM" id="SSF143597">
    <property type="entry name" value="YojJ-like"/>
    <property type="match status" value="1"/>
</dbReference>
<protein>
    <submittedName>
        <fullName evidence="2">Diadenylate cyclase</fullName>
    </submittedName>
</protein>
<dbReference type="Proteomes" id="UP001263371">
    <property type="component" value="Unassembled WGS sequence"/>
</dbReference>
<dbReference type="PROSITE" id="PS51794">
    <property type="entry name" value="DAC"/>
    <property type="match status" value="1"/>
</dbReference>
<proteinExistence type="predicted"/>
<dbReference type="InterPro" id="IPR048554">
    <property type="entry name" value="DACNG"/>
</dbReference>
<accession>A0ABU3T8B8</accession>
<dbReference type="InterPro" id="IPR036888">
    <property type="entry name" value="DNA_integrity_DisA_N_sf"/>
</dbReference>
<dbReference type="InterPro" id="IPR048555">
    <property type="entry name" value="DACNH"/>
</dbReference>
<dbReference type="InterPro" id="IPR003390">
    <property type="entry name" value="DNA_integrity_scan_DisA_N"/>
</dbReference>
<dbReference type="Pfam" id="PF21750">
    <property type="entry name" value="DACNH"/>
    <property type="match status" value="1"/>
</dbReference>
<keyword evidence="3" id="KW-1185">Reference proteome</keyword>
<comment type="caution">
    <text evidence="2">The sequence shown here is derived from an EMBL/GenBank/DDBJ whole genome shotgun (WGS) entry which is preliminary data.</text>
</comment>
<evidence type="ECO:0000259" key="1">
    <source>
        <dbReference type="PROSITE" id="PS51794"/>
    </source>
</evidence>
<dbReference type="EMBL" id="JAWDIS010000002">
    <property type="protein sequence ID" value="MDU0367624.1"/>
    <property type="molecule type" value="Genomic_DNA"/>
</dbReference>
<dbReference type="Pfam" id="PF02457">
    <property type="entry name" value="DAC"/>
    <property type="match status" value="1"/>
</dbReference>
<evidence type="ECO:0000313" key="3">
    <source>
        <dbReference type="Proteomes" id="UP001263371"/>
    </source>
</evidence>
<dbReference type="Gene3D" id="3.40.1700.10">
    <property type="entry name" value="DNA integrity scanning protein, DisA, N-terminal domain"/>
    <property type="match status" value="1"/>
</dbReference>
<dbReference type="Pfam" id="PF21752">
    <property type="entry name" value="DACNG"/>
    <property type="match status" value="1"/>
</dbReference>
<reference evidence="2 3" key="1">
    <citation type="submission" date="2023-09" db="EMBL/GenBank/DDBJ databases">
        <title>Microbacterium fusihabitans sp. nov., Microbacterium phycihabitans sp. nov., and Microbacterium cervinum sp. nov., isolated from dried seaweeds of beach.</title>
        <authorList>
            <person name="Lee S.D."/>
        </authorList>
    </citation>
    <scope>NUCLEOTIDE SEQUENCE [LARGE SCALE GENOMIC DNA]</scope>
    <source>
        <strain evidence="2 3">KSW4-17</strain>
    </source>
</reference>
<evidence type="ECO:0000313" key="2">
    <source>
        <dbReference type="EMBL" id="MDU0367624.1"/>
    </source>
</evidence>
<sequence length="563" mass="62030">MAEHAFQSIGVYAAPEALLIGFQEEGESDWPICIEPENREYHPEILKNVLAIADQLFANHPDAGLIYSDTASFERMIKNREEECRRDAIAQALSSSSAGAGRLFYVGYPRRVRQYRVYPVISVVSSAWERLPHLAHEHRDGRLTTIESLQYAVAEEVVRTASAELNRLTPPEDWSDWPHVIASDVIRRASQRFLSVLVAVHGSWEGTEFMTAMDAVAAQPYEGRTALGSIILTKRTHEALSFDLMFDPPLSVRRSRVFRKALEMSSVDMALITDGMDIFGLGRLLESYDPDAENAYDVTVTSRGTWEISHNNAGLMRVDNGRVLLPKERISREVFIDTARRVLGEDVDPAELWSQVRGAADQQHGTMLVVHRNADTEADRLRAQATLIEPRKLSGNALAAVTSIDGAILLRPDGTCVAVGVILDGVAGPDIGDAARGARYNSGVRYQAAANEKGCLVVIVSEDGMINLVPELPRQVKRSTVERAVQMLEAAAEATDVDFEVASNRADHVASLTPYLTPAQGARYNAAQLRIAAARRQSGGIIEVGWRKLDVGVDPDESLFFEE</sequence>
<gene>
    <name evidence="2" type="ORF">RWH45_10380</name>
</gene>
<feature type="domain" description="DAC" evidence="1">
    <location>
        <begin position="317"/>
        <end position="480"/>
    </location>
</feature>
<organism evidence="2 3">
    <name type="scientific">Microbacterium galbum</name>
    <dbReference type="NCBI Taxonomy" id="3075994"/>
    <lineage>
        <taxon>Bacteria</taxon>
        <taxon>Bacillati</taxon>
        <taxon>Actinomycetota</taxon>
        <taxon>Actinomycetes</taxon>
        <taxon>Micrococcales</taxon>
        <taxon>Microbacteriaceae</taxon>
        <taxon>Microbacterium</taxon>
    </lineage>
</organism>